<comment type="similarity">
    <text evidence="1">Belongs to the GMC oxidoreductase family.</text>
</comment>
<dbReference type="GO" id="GO:0016614">
    <property type="term" value="F:oxidoreductase activity, acting on CH-OH group of donors"/>
    <property type="evidence" value="ECO:0007669"/>
    <property type="project" value="InterPro"/>
</dbReference>
<evidence type="ECO:0000313" key="7">
    <source>
        <dbReference type="Proteomes" id="UP001283341"/>
    </source>
</evidence>
<dbReference type="GO" id="GO:0050660">
    <property type="term" value="F:flavin adenine dinucleotide binding"/>
    <property type="evidence" value="ECO:0007669"/>
    <property type="project" value="InterPro"/>
</dbReference>
<organism evidence="6 7">
    <name type="scientific">Apodospora peruviana</name>
    <dbReference type="NCBI Taxonomy" id="516989"/>
    <lineage>
        <taxon>Eukaryota</taxon>
        <taxon>Fungi</taxon>
        <taxon>Dikarya</taxon>
        <taxon>Ascomycota</taxon>
        <taxon>Pezizomycotina</taxon>
        <taxon>Sordariomycetes</taxon>
        <taxon>Sordariomycetidae</taxon>
        <taxon>Sordariales</taxon>
        <taxon>Lasiosphaeriaceae</taxon>
        <taxon>Apodospora</taxon>
    </lineage>
</organism>
<dbReference type="InterPro" id="IPR000172">
    <property type="entry name" value="GMC_OxRdtase_N"/>
</dbReference>
<reference evidence="6" key="2">
    <citation type="submission" date="2023-06" db="EMBL/GenBank/DDBJ databases">
        <authorList>
            <consortium name="Lawrence Berkeley National Laboratory"/>
            <person name="Haridas S."/>
            <person name="Hensen N."/>
            <person name="Bonometti L."/>
            <person name="Westerberg I."/>
            <person name="Brannstrom I.O."/>
            <person name="Guillou S."/>
            <person name="Cros-Aarteil S."/>
            <person name="Calhoun S."/>
            <person name="Kuo A."/>
            <person name="Mondo S."/>
            <person name="Pangilinan J."/>
            <person name="Riley R."/>
            <person name="Labutti K."/>
            <person name="Andreopoulos B."/>
            <person name="Lipzen A."/>
            <person name="Chen C."/>
            <person name="Yanf M."/>
            <person name="Daum C."/>
            <person name="Ng V."/>
            <person name="Clum A."/>
            <person name="Steindorff A."/>
            <person name="Ohm R."/>
            <person name="Martin F."/>
            <person name="Silar P."/>
            <person name="Natvig D."/>
            <person name="Lalanne C."/>
            <person name="Gautier V."/>
            <person name="Ament-Velasquez S.L."/>
            <person name="Kruys A."/>
            <person name="Hutchinson M.I."/>
            <person name="Powell A.J."/>
            <person name="Barry K."/>
            <person name="Miller A.N."/>
            <person name="Grigoriev I.V."/>
            <person name="Debuchy R."/>
            <person name="Gladieux P."/>
            <person name="Thoren M.H."/>
            <person name="Johannesson H."/>
        </authorList>
    </citation>
    <scope>NUCLEOTIDE SEQUENCE</scope>
    <source>
        <strain evidence="6">CBS 118394</strain>
    </source>
</reference>
<feature type="active site" description="Proton acceptor" evidence="2">
    <location>
        <position position="638"/>
    </location>
</feature>
<dbReference type="PROSITE" id="PS00624">
    <property type="entry name" value="GMC_OXRED_2"/>
    <property type="match status" value="1"/>
</dbReference>
<dbReference type="PIRSF" id="PIRSF000137">
    <property type="entry name" value="Alcohol_oxidase"/>
    <property type="match status" value="1"/>
</dbReference>
<dbReference type="SUPFAM" id="SSF51905">
    <property type="entry name" value="FAD/NAD(P)-binding domain"/>
    <property type="match status" value="1"/>
</dbReference>
<evidence type="ECO:0000259" key="5">
    <source>
        <dbReference type="PROSITE" id="PS00624"/>
    </source>
</evidence>
<feature type="domain" description="Glucose-methanol-choline oxidoreductase N-terminal" evidence="5">
    <location>
        <begin position="338"/>
        <end position="352"/>
    </location>
</feature>
<protein>
    <submittedName>
        <fullName evidence="6">GMC oxidoreductase-like protein</fullName>
    </submittedName>
</protein>
<dbReference type="Proteomes" id="UP001283341">
    <property type="component" value="Unassembled WGS sequence"/>
</dbReference>
<gene>
    <name evidence="6" type="ORF">B0H66DRAFT_537361</name>
</gene>
<keyword evidence="3" id="KW-0274">FAD</keyword>
<evidence type="ECO:0000313" key="6">
    <source>
        <dbReference type="EMBL" id="KAK3314109.1"/>
    </source>
</evidence>
<keyword evidence="7" id="KW-1185">Reference proteome</keyword>
<evidence type="ECO:0000256" key="3">
    <source>
        <dbReference type="PIRSR" id="PIRSR000137-2"/>
    </source>
</evidence>
<dbReference type="Gene3D" id="3.50.50.60">
    <property type="entry name" value="FAD/NAD(P)-binding domain"/>
    <property type="match status" value="1"/>
</dbReference>
<dbReference type="EMBL" id="JAUEDM010000007">
    <property type="protein sequence ID" value="KAK3314109.1"/>
    <property type="molecule type" value="Genomic_DNA"/>
</dbReference>
<sequence length="706" mass="75423">MTSLNTLILIGLAALPFASAHPKAQIKRQVSELRDSYDFLIAGGGTVGLTIADRLTAAFPKSKSFLTRPSLLPSSDTLAENVLVIEYGEIQYAPGGFDPPQIVFGSQTPNAPAAWVFNSLPNPDVKNKTGLVLAGQVVGGSSATNGMFFDRPSRFDFDTLWTQAGSSEFDSSKDRWDWDGLFPYFKKVEKSVTFTEPSPAVVAKYNYTWDVSAYGGTTPIYSSMPPFLWGDHSIVRAAWKEMGIQVPRECAGGDKEGLCWIPVSEDPQTSRRSHAGLGHYAAVNASRPNYDLLVRHQVTRVTYPKGLMSGPPLVEVKSLVGGQVFNVTAKNEVIISAGTLQTPPVLLRSGIGPASYLAKAGIPVVLDLPGVGSNFQDHSGPSISWNYTNDLNLPDLPAAMLDPAYAADALVGFNSTPARGPYTLAMANSALYLSLVNMTTSHTSIVDKIRAIVADGSAASFLPAEHRTNPEMIAGYKQQLLSLAEFYSNPKSPSIEVPWATGTSARLIALHPLSRGTVRLNSTAPLEQPILDFRTASNPIDFDIHLAHVRFLRKMIDTDSFRAYGAVEAGPGVDAKSDEALTDYIKDTMTFSFMHPCCTAAMVHKAKGGVVGTDLKVHGAEGLRVADMSVLPMLPSAHLSALAYAVGEKSGLGVVRVTELQDVPRCLDQSSVATGKDAALLSGTAVGGCIKTVVCTGLKKRSVTDA</sequence>
<dbReference type="PANTHER" id="PTHR11552">
    <property type="entry name" value="GLUCOSE-METHANOL-CHOLINE GMC OXIDOREDUCTASE"/>
    <property type="match status" value="1"/>
</dbReference>
<feature type="binding site" evidence="3">
    <location>
        <position position="298"/>
    </location>
    <ligand>
        <name>FAD</name>
        <dbReference type="ChEBI" id="CHEBI:57692"/>
    </ligand>
</feature>
<evidence type="ECO:0000256" key="1">
    <source>
        <dbReference type="ARBA" id="ARBA00010790"/>
    </source>
</evidence>
<keyword evidence="3" id="KW-0285">Flavoprotein</keyword>
<keyword evidence="4" id="KW-0732">Signal</keyword>
<dbReference type="PANTHER" id="PTHR11552:SF115">
    <property type="entry name" value="DEHYDROGENASE XPTC-RELATED"/>
    <property type="match status" value="1"/>
</dbReference>
<feature type="binding site" evidence="3">
    <location>
        <position position="137"/>
    </location>
    <ligand>
        <name>FAD</name>
        <dbReference type="ChEBI" id="CHEBI:57692"/>
    </ligand>
</feature>
<dbReference type="InterPro" id="IPR007867">
    <property type="entry name" value="GMC_OxRtase_C"/>
</dbReference>
<feature type="signal peptide" evidence="4">
    <location>
        <begin position="1"/>
        <end position="20"/>
    </location>
</feature>
<dbReference type="Pfam" id="PF05199">
    <property type="entry name" value="GMC_oxred_C"/>
    <property type="match status" value="1"/>
</dbReference>
<feature type="active site" description="Proton donor" evidence="2">
    <location>
        <position position="595"/>
    </location>
</feature>
<accession>A0AAE0HWF2</accession>
<dbReference type="SUPFAM" id="SSF54373">
    <property type="entry name" value="FAD-linked reductases, C-terminal domain"/>
    <property type="match status" value="1"/>
</dbReference>
<proteinExistence type="inferred from homology"/>
<dbReference type="InterPro" id="IPR036188">
    <property type="entry name" value="FAD/NAD-bd_sf"/>
</dbReference>
<evidence type="ECO:0000256" key="4">
    <source>
        <dbReference type="SAM" id="SignalP"/>
    </source>
</evidence>
<dbReference type="Gene3D" id="3.30.560.10">
    <property type="entry name" value="Glucose Oxidase, domain 3"/>
    <property type="match status" value="1"/>
</dbReference>
<comment type="caution">
    <text evidence="6">The sequence shown here is derived from an EMBL/GenBank/DDBJ whole genome shotgun (WGS) entry which is preliminary data.</text>
</comment>
<dbReference type="AlphaFoldDB" id="A0AAE0HWF2"/>
<feature type="chain" id="PRO_5042266596" evidence="4">
    <location>
        <begin position="21"/>
        <end position="706"/>
    </location>
</feature>
<dbReference type="InterPro" id="IPR012132">
    <property type="entry name" value="GMC_OxRdtase"/>
</dbReference>
<name>A0AAE0HWF2_9PEZI</name>
<comment type="cofactor">
    <cofactor evidence="3">
        <name>FAD</name>
        <dbReference type="ChEBI" id="CHEBI:57692"/>
    </cofactor>
</comment>
<reference evidence="6" key="1">
    <citation type="journal article" date="2023" name="Mol. Phylogenet. Evol.">
        <title>Genome-scale phylogeny and comparative genomics of the fungal order Sordariales.</title>
        <authorList>
            <person name="Hensen N."/>
            <person name="Bonometti L."/>
            <person name="Westerberg I."/>
            <person name="Brannstrom I.O."/>
            <person name="Guillou S."/>
            <person name="Cros-Aarteil S."/>
            <person name="Calhoun S."/>
            <person name="Haridas S."/>
            <person name="Kuo A."/>
            <person name="Mondo S."/>
            <person name="Pangilinan J."/>
            <person name="Riley R."/>
            <person name="LaButti K."/>
            <person name="Andreopoulos B."/>
            <person name="Lipzen A."/>
            <person name="Chen C."/>
            <person name="Yan M."/>
            <person name="Daum C."/>
            <person name="Ng V."/>
            <person name="Clum A."/>
            <person name="Steindorff A."/>
            <person name="Ohm R.A."/>
            <person name="Martin F."/>
            <person name="Silar P."/>
            <person name="Natvig D.O."/>
            <person name="Lalanne C."/>
            <person name="Gautier V."/>
            <person name="Ament-Velasquez S.L."/>
            <person name="Kruys A."/>
            <person name="Hutchinson M.I."/>
            <person name="Powell A.J."/>
            <person name="Barry K."/>
            <person name="Miller A.N."/>
            <person name="Grigoriev I.V."/>
            <person name="Debuchy R."/>
            <person name="Gladieux P."/>
            <person name="Hiltunen Thoren M."/>
            <person name="Johannesson H."/>
        </authorList>
    </citation>
    <scope>NUCLEOTIDE SEQUENCE</scope>
    <source>
        <strain evidence="6">CBS 118394</strain>
    </source>
</reference>
<dbReference type="Pfam" id="PF00732">
    <property type="entry name" value="GMC_oxred_N"/>
    <property type="match status" value="1"/>
</dbReference>
<evidence type="ECO:0000256" key="2">
    <source>
        <dbReference type="PIRSR" id="PIRSR000137-1"/>
    </source>
</evidence>
<dbReference type="GO" id="GO:0044550">
    <property type="term" value="P:secondary metabolite biosynthetic process"/>
    <property type="evidence" value="ECO:0007669"/>
    <property type="project" value="TreeGrafter"/>
</dbReference>